<dbReference type="AlphaFoldDB" id="A0A8H8D886"/>
<evidence type="ECO:0000313" key="2">
    <source>
        <dbReference type="Proteomes" id="UP000669133"/>
    </source>
</evidence>
<accession>A0A8H8D886</accession>
<dbReference type="RefSeq" id="XP_067545929.1">
    <property type="nucleotide sequence ID" value="XM_067694731.1"/>
</dbReference>
<organism evidence="1 2">
    <name type="scientific">Candida metapsilosis</name>
    <dbReference type="NCBI Taxonomy" id="273372"/>
    <lineage>
        <taxon>Eukaryota</taxon>
        <taxon>Fungi</taxon>
        <taxon>Dikarya</taxon>
        <taxon>Ascomycota</taxon>
        <taxon>Saccharomycotina</taxon>
        <taxon>Pichiomycetes</taxon>
        <taxon>Debaryomycetaceae</taxon>
        <taxon>Candida/Lodderomyces clade</taxon>
        <taxon>Candida</taxon>
    </lineage>
</organism>
<sequence>MSKIPKRFHQYFKYAVSFKCKIIPPPKTSSEQQFIIENLQKLATVDILKSTKLNSEEMIKDGFQLKILFNPAYKKSMLLPVSIDEDAEPITESQSRNVANRDKLVRKLDSLIAIPRYLYVENDEKFLRNERQIQFTHELSEKGRFLTGKYDLSLSSIENPIVSSTMADEKLNNYGLRAAIRHNVSHFHKFQSIEINTNYRYILSQLESNSF</sequence>
<evidence type="ECO:0000313" key="1">
    <source>
        <dbReference type="EMBL" id="KAG5416813.1"/>
    </source>
</evidence>
<proteinExistence type="predicted"/>
<dbReference type="Proteomes" id="UP000669133">
    <property type="component" value="Unassembled WGS sequence"/>
</dbReference>
<dbReference type="GeneID" id="93654172"/>
<name>A0A8H8D886_9ASCO</name>
<keyword evidence="2" id="KW-1185">Reference proteome</keyword>
<comment type="caution">
    <text evidence="1">The sequence shown here is derived from an EMBL/GenBank/DDBJ whole genome shotgun (WGS) entry which is preliminary data.</text>
</comment>
<gene>
    <name evidence="1" type="ORF">I9W82_005543</name>
</gene>
<protein>
    <submittedName>
        <fullName evidence="1">Uncharacterized protein</fullName>
    </submittedName>
</protein>
<reference evidence="1 2" key="1">
    <citation type="submission" date="2020-12" db="EMBL/GenBank/DDBJ databases">
        <title>Effect of drift, selection, and recombination on the evolution of hybrid genomes in Candida yeast pathogens.</title>
        <authorList>
            <person name="Mixao V."/>
            <person name="Ksiezopolska E."/>
            <person name="Saus E."/>
            <person name="Boekhout T."/>
            <person name="Gacser A."/>
            <person name="Gabaldon T."/>
        </authorList>
    </citation>
    <scope>NUCLEOTIDE SEQUENCE [LARGE SCALE GENOMIC DNA]</scope>
    <source>
        <strain evidence="1 2">BP57</strain>
    </source>
</reference>
<dbReference type="OrthoDB" id="4076672at2759"/>
<dbReference type="EMBL" id="JAEOAQ010000008">
    <property type="protein sequence ID" value="KAG5416813.1"/>
    <property type="molecule type" value="Genomic_DNA"/>
</dbReference>